<dbReference type="AlphaFoldDB" id="A0A7W3Y7N6"/>
<dbReference type="RefSeq" id="WP_182597601.1">
    <property type="nucleotide sequence ID" value="NZ_JACIVC010000043.1"/>
</dbReference>
<reference evidence="3 4" key="1">
    <citation type="submission" date="2020-07" db="EMBL/GenBank/DDBJ databases">
        <title>Description of Limosilactobacillus balticus sp. nov., Limosilactobacillus agrestis sp. nov., Limosilactobacillus albertensis sp. nov., Limosilactobacillus rudii sp. nov., Limosilactobacillus fastidiosus sp. nov., five novel Limosilactobacillus species isolated from the vertebrate gastrointestinal tract, and proposal of 6 subspecies of Limosilactobacillus reuteri adapted to the gastrointestinal tract of specific vertebrate hosts.</title>
        <authorList>
            <person name="Li F."/>
            <person name="Cheng C."/>
            <person name="Zheng J."/>
            <person name="Quevedo R.M."/>
            <person name="Li J."/>
            <person name="Roos S."/>
            <person name="Gaenzle M.G."/>
            <person name="Walter J."/>
        </authorList>
    </citation>
    <scope>NUCLEOTIDE SEQUENCE [LARGE SCALE GENOMIC DNA]</scope>
    <source>
        <strain evidence="3 4">RRLNB_1_1</strain>
    </source>
</reference>
<evidence type="ECO:0000313" key="3">
    <source>
        <dbReference type="EMBL" id="MBB1068879.1"/>
    </source>
</evidence>
<dbReference type="SMART" id="SM00644">
    <property type="entry name" value="Ami_2"/>
    <property type="match status" value="1"/>
</dbReference>
<gene>
    <name evidence="3" type="ORF">H5S40_01655</name>
</gene>
<name>A0A7W3Y7N6_9LACO</name>
<organism evidence="3 4">
    <name type="scientific">Limosilactobacillus albertensis</name>
    <dbReference type="NCBI Taxonomy" id="2759752"/>
    <lineage>
        <taxon>Bacteria</taxon>
        <taxon>Bacillati</taxon>
        <taxon>Bacillota</taxon>
        <taxon>Bacilli</taxon>
        <taxon>Lactobacillales</taxon>
        <taxon>Lactobacillaceae</taxon>
        <taxon>Limosilactobacillus</taxon>
    </lineage>
</organism>
<dbReference type="Proteomes" id="UP000518316">
    <property type="component" value="Unassembled WGS sequence"/>
</dbReference>
<dbReference type="CDD" id="cd06583">
    <property type="entry name" value="PGRP"/>
    <property type="match status" value="1"/>
</dbReference>
<keyword evidence="4" id="KW-1185">Reference proteome</keyword>
<sequence length="312" mass="35298">MRKRRNKQQRQKQTYFIIGLLLIVGLAFSVYHAHQTKTVSNSYPVDETVTLTNTAKIYDSLSAIRETNTKFNTASTYKVNRYYLIDKDPHKVYAQIIYNGKNYFVRSTDTNIVMTNAINKYIAQAGYPHADIEHQISSRFTQQQYGTTSGKPRGVIIHDTGNENSTINSEVSYMEKNYGTTRVFVHTFIDAQQILNIADAKYMAEGAGPNANPYFVQFEMPHEYTATAFANQVANAAYYTAYNLKQGNLPVTKGNKNGGGTVWTHAMVSSYLGGTDHQDPISYWSASAKKLFDTSYTINDFIVLVQAYYNKM</sequence>
<dbReference type="GO" id="GO:0008745">
    <property type="term" value="F:N-acetylmuramoyl-L-alanine amidase activity"/>
    <property type="evidence" value="ECO:0007669"/>
    <property type="project" value="InterPro"/>
</dbReference>
<dbReference type="Pfam" id="PF01510">
    <property type="entry name" value="Amidase_2"/>
    <property type="match status" value="1"/>
</dbReference>
<protein>
    <submittedName>
        <fullName evidence="3">N-acetylmuramoyl-L-alanine amidase</fullName>
    </submittedName>
</protein>
<dbReference type="GO" id="GO:0009253">
    <property type="term" value="P:peptidoglycan catabolic process"/>
    <property type="evidence" value="ECO:0007669"/>
    <property type="project" value="InterPro"/>
</dbReference>
<evidence type="ECO:0000256" key="1">
    <source>
        <dbReference type="SAM" id="Phobius"/>
    </source>
</evidence>
<keyword evidence="1" id="KW-1133">Transmembrane helix</keyword>
<dbReference type="InterPro" id="IPR002502">
    <property type="entry name" value="Amidase_domain"/>
</dbReference>
<dbReference type="SUPFAM" id="SSF55846">
    <property type="entry name" value="N-acetylmuramoyl-L-alanine amidase-like"/>
    <property type="match status" value="1"/>
</dbReference>
<proteinExistence type="predicted"/>
<evidence type="ECO:0000259" key="2">
    <source>
        <dbReference type="SMART" id="SM00644"/>
    </source>
</evidence>
<keyword evidence="1" id="KW-0472">Membrane</keyword>
<dbReference type="Gene3D" id="3.40.80.10">
    <property type="entry name" value="Peptidoglycan recognition protein-like"/>
    <property type="match status" value="1"/>
</dbReference>
<dbReference type="InterPro" id="IPR036505">
    <property type="entry name" value="Amidase/PGRP_sf"/>
</dbReference>
<keyword evidence="1" id="KW-0812">Transmembrane</keyword>
<feature type="domain" description="N-acetylmuramoyl-L-alanine amidase" evidence="2">
    <location>
        <begin position="140"/>
        <end position="281"/>
    </location>
</feature>
<dbReference type="EMBL" id="JACIVC010000043">
    <property type="protein sequence ID" value="MBB1068879.1"/>
    <property type="molecule type" value="Genomic_DNA"/>
</dbReference>
<accession>A0A7W3Y7N6</accession>
<feature type="transmembrane region" description="Helical" evidence="1">
    <location>
        <begin position="12"/>
        <end position="31"/>
    </location>
</feature>
<comment type="caution">
    <text evidence="3">The sequence shown here is derived from an EMBL/GenBank/DDBJ whole genome shotgun (WGS) entry which is preliminary data.</text>
</comment>
<evidence type="ECO:0000313" key="4">
    <source>
        <dbReference type="Proteomes" id="UP000518316"/>
    </source>
</evidence>